<evidence type="ECO:0000313" key="4">
    <source>
        <dbReference type="Proteomes" id="UP001153269"/>
    </source>
</evidence>
<dbReference type="EMBL" id="CADEAL010001191">
    <property type="protein sequence ID" value="CAB1429986.1"/>
    <property type="molecule type" value="Genomic_DNA"/>
</dbReference>
<keyword evidence="4" id="KW-1185">Reference proteome</keyword>
<keyword evidence="2" id="KW-0732">Signal</keyword>
<evidence type="ECO:0000313" key="3">
    <source>
        <dbReference type="EMBL" id="CAB1429986.1"/>
    </source>
</evidence>
<dbReference type="Proteomes" id="UP001153269">
    <property type="component" value="Unassembled WGS sequence"/>
</dbReference>
<reference evidence="3" key="1">
    <citation type="submission" date="2020-03" db="EMBL/GenBank/DDBJ databases">
        <authorList>
            <person name="Weist P."/>
        </authorList>
    </citation>
    <scope>NUCLEOTIDE SEQUENCE</scope>
</reference>
<sequence length="114" mass="12818">MSNLIPLYVPLCFFLASSLLGSQCWNLLRGNNLLITSVKRVQAKKEKKEKEERLGQAQGMQAVQRQAGNEHSARRNAGEEKNSIKSENGFTERGRKREVHLGICEDNILPPLEA</sequence>
<feature type="compositionally biased region" description="Basic and acidic residues" evidence="1">
    <location>
        <begin position="71"/>
        <end position="93"/>
    </location>
</feature>
<feature type="signal peptide" evidence="2">
    <location>
        <begin position="1"/>
        <end position="21"/>
    </location>
</feature>
<comment type="caution">
    <text evidence="3">The sequence shown here is derived from an EMBL/GenBank/DDBJ whole genome shotgun (WGS) entry which is preliminary data.</text>
</comment>
<feature type="compositionally biased region" description="Basic and acidic residues" evidence="1">
    <location>
        <begin position="44"/>
        <end position="54"/>
    </location>
</feature>
<feature type="compositionally biased region" description="Polar residues" evidence="1">
    <location>
        <begin position="58"/>
        <end position="69"/>
    </location>
</feature>
<proteinExistence type="predicted"/>
<evidence type="ECO:0000256" key="2">
    <source>
        <dbReference type="SAM" id="SignalP"/>
    </source>
</evidence>
<protein>
    <submittedName>
        <fullName evidence="3">Uncharacterized protein</fullName>
    </submittedName>
</protein>
<evidence type="ECO:0000256" key="1">
    <source>
        <dbReference type="SAM" id="MobiDB-lite"/>
    </source>
</evidence>
<accession>A0A9N7UGX4</accession>
<name>A0A9N7UGX4_PLEPL</name>
<feature type="region of interest" description="Disordered" evidence="1">
    <location>
        <begin position="44"/>
        <end position="93"/>
    </location>
</feature>
<dbReference type="AlphaFoldDB" id="A0A9N7UGX4"/>
<organism evidence="3 4">
    <name type="scientific">Pleuronectes platessa</name>
    <name type="common">European plaice</name>
    <dbReference type="NCBI Taxonomy" id="8262"/>
    <lineage>
        <taxon>Eukaryota</taxon>
        <taxon>Metazoa</taxon>
        <taxon>Chordata</taxon>
        <taxon>Craniata</taxon>
        <taxon>Vertebrata</taxon>
        <taxon>Euteleostomi</taxon>
        <taxon>Actinopterygii</taxon>
        <taxon>Neopterygii</taxon>
        <taxon>Teleostei</taxon>
        <taxon>Neoteleostei</taxon>
        <taxon>Acanthomorphata</taxon>
        <taxon>Carangaria</taxon>
        <taxon>Pleuronectiformes</taxon>
        <taxon>Pleuronectoidei</taxon>
        <taxon>Pleuronectidae</taxon>
        <taxon>Pleuronectes</taxon>
    </lineage>
</organism>
<feature type="chain" id="PRO_5040454437" evidence="2">
    <location>
        <begin position="22"/>
        <end position="114"/>
    </location>
</feature>
<gene>
    <name evidence="3" type="ORF">PLEPLA_LOCUS17966</name>
</gene>